<dbReference type="RefSeq" id="WP_283345184.1">
    <property type="nucleotide sequence ID" value="NZ_JASHIF010000011.1"/>
</dbReference>
<dbReference type="EMBL" id="JASHIF010000011">
    <property type="protein sequence ID" value="MDI9860496.1"/>
    <property type="molecule type" value="Genomic_DNA"/>
</dbReference>
<evidence type="ECO:0000313" key="4">
    <source>
        <dbReference type="Proteomes" id="UP001236507"/>
    </source>
</evidence>
<accession>A0ABT6YAB7</accession>
<organism evidence="3 4">
    <name type="scientific">Flectobacillus roseus</name>
    <dbReference type="NCBI Taxonomy" id="502259"/>
    <lineage>
        <taxon>Bacteria</taxon>
        <taxon>Pseudomonadati</taxon>
        <taxon>Bacteroidota</taxon>
        <taxon>Cytophagia</taxon>
        <taxon>Cytophagales</taxon>
        <taxon>Flectobacillaceae</taxon>
        <taxon>Flectobacillus</taxon>
    </lineage>
</organism>
<gene>
    <name evidence="3" type="ORF">QM524_14880</name>
</gene>
<evidence type="ECO:0000259" key="2">
    <source>
        <dbReference type="Pfam" id="PF13568"/>
    </source>
</evidence>
<dbReference type="Proteomes" id="UP001236507">
    <property type="component" value="Unassembled WGS sequence"/>
</dbReference>
<keyword evidence="1" id="KW-0732">Signal</keyword>
<evidence type="ECO:0000313" key="3">
    <source>
        <dbReference type="EMBL" id="MDI9860496.1"/>
    </source>
</evidence>
<reference evidence="3 4" key="1">
    <citation type="submission" date="2023-05" db="EMBL/GenBank/DDBJ databases">
        <title>Novel species of genus Flectobacillus isolated from stream in China.</title>
        <authorList>
            <person name="Lu H."/>
        </authorList>
    </citation>
    <scope>NUCLEOTIDE SEQUENCE [LARGE SCALE GENOMIC DNA]</scope>
    <source>
        <strain evidence="3 4">KCTC 42575</strain>
    </source>
</reference>
<feature type="chain" id="PRO_5046825533" evidence="1">
    <location>
        <begin position="21"/>
        <end position="258"/>
    </location>
</feature>
<sequence length="258" mass="28690">MKKNVLITLFILATVTNVLAQNQLWSSSLSAASREYWGGRFNNMSIGFKFSPAITFVSFEGVKNFKGMSDGAAKINMTVGPVADFYFAQKYAFSTGLWYTVKGVSYNIYNSFYDTDVFVQKPLTKDEIKANAAEFNLQYLQIPVSLKIFSDQVTPGMPFYIQFGGTLDINIAEKPVNYAKNALVQYRDRVSPNSGIFGFGEANLLLGAGFEKKLGTGTDAFFFGLQYQRGLSEINRGSSFADMITKTNQLVIDFGLKF</sequence>
<comment type="caution">
    <text evidence="3">The sequence shown here is derived from an EMBL/GenBank/DDBJ whole genome shotgun (WGS) entry which is preliminary data.</text>
</comment>
<keyword evidence="4" id="KW-1185">Reference proteome</keyword>
<protein>
    <submittedName>
        <fullName evidence="3">Porin family protein</fullName>
    </submittedName>
</protein>
<name>A0ABT6YAB7_9BACT</name>
<feature type="signal peptide" evidence="1">
    <location>
        <begin position="1"/>
        <end position="20"/>
    </location>
</feature>
<dbReference type="InterPro" id="IPR025665">
    <property type="entry name" value="Beta-barrel_OMP_2"/>
</dbReference>
<dbReference type="Pfam" id="PF13568">
    <property type="entry name" value="OMP_b-brl_2"/>
    <property type="match status" value="1"/>
</dbReference>
<evidence type="ECO:0000256" key="1">
    <source>
        <dbReference type="SAM" id="SignalP"/>
    </source>
</evidence>
<feature type="domain" description="Outer membrane protein beta-barrel" evidence="2">
    <location>
        <begin position="42"/>
        <end position="234"/>
    </location>
</feature>
<proteinExistence type="predicted"/>